<reference evidence="1" key="1">
    <citation type="journal article" date="2023" name="Science">
        <title>Genome structures resolve the early diversification of teleost fishes.</title>
        <authorList>
            <person name="Parey E."/>
            <person name="Louis A."/>
            <person name="Montfort J."/>
            <person name="Bouchez O."/>
            <person name="Roques C."/>
            <person name="Iampietro C."/>
            <person name="Lluch J."/>
            <person name="Castinel A."/>
            <person name="Donnadieu C."/>
            <person name="Desvignes T."/>
            <person name="Floi Bucao C."/>
            <person name="Jouanno E."/>
            <person name="Wen M."/>
            <person name="Mejri S."/>
            <person name="Dirks R."/>
            <person name="Jansen H."/>
            <person name="Henkel C."/>
            <person name="Chen W.J."/>
            <person name="Zahm M."/>
            <person name="Cabau C."/>
            <person name="Klopp C."/>
            <person name="Thompson A.W."/>
            <person name="Robinson-Rechavi M."/>
            <person name="Braasch I."/>
            <person name="Lecointre G."/>
            <person name="Bobe J."/>
            <person name="Postlethwait J.H."/>
            <person name="Berthelot C."/>
            <person name="Roest Crollius H."/>
            <person name="Guiguen Y."/>
        </authorList>
    </citation>
    <scope>NUCLEOTIDE SEQUENCE</scope>
    <source>
        <strain evidence="1">NC1722</strain>
    </source>
</reference>
<comment type="caution">
    <text evidence="1">The sequence shown here is derived from an EMBL/GenBank/DDBJ whole genome shotgun (WGS) entry which is preliminary data.</text>
</comment>
<dbReference type="Proteomes" id="UP001221898">
    <property type="component" value="Unassembled WGS sequence"/>
</dbReference>
<sequence>MLSPGSPAPQRVAFTNCQRVAQVQSANGYAGDARLMRRYNNEVPAQSVTILWAHLEGGSCADNYFDLMEGKEDEEEWQIAWSLVWAQGGKLALCIRNGSQTQLALALALAQLPFDSRLWVVTISQWTPISHLERR</sequence>
<keyword evidence="2" id="KW-1185">Reference proteome</keyword>
<dbReference type="EMBL" id="JAINUG010000016">
    <property type="protein sequence ID" value="KAJ8413345.1"/>
    <property type="molecule type" value="Genomic_DNA"/>
</dbReference>
<proteinExistence type="predicted"/>
<evidence type="ECO:0000313" key="1">
    <source>
        <dbReference type="EMBL" id="KAJ8413345.1"/>
    </source>
</evidence>
<accession>A0AAD7T2S0</accession>
<gene>
    <name evidence="1" type="ORF">AAFF_G00093410</name>
</gene>
<protein>
    <submittedName>
        <fullName evidence="1">Uncharacterized protein</fullName>
    </submittedName>
</protein>
<name>A0AAD7T2S0_9TELE</name>
<organism evidence="1 2">
    <name type="scientific">Aldrovandia affinis</name>
    <dbReference type="NCBI Taxonomy" id="143900"/>
    <lineage>
        <taxon>Eukaryota</taxon>
        <taxon>Metazoa</taxon>
        <taxon>Chordata</taxon>
        <taxon>Craniata</taxon>
        <taxon>Vertebrata</taxon>
        <taxon>Euteleostomi</taxon>
        <taxon>Actinopterygii</taxon>
        <taxon>Neopterygii</taxon>
        <taxon>Teleostei</taxon>
        <taxon>Notacanthiformes</taxon>
        <taxon>Halosauridae</taxon>
        <taxon>Aldrovandia</taxon>
    </lineage>
</organism>
<evidence type="ECO:0000313" key="2">
    <source>
        <dbReference type="Proteomes" id="UP001221898"/>
    </source>
</evidence>
<dbReference type="AlphaFoldDB" id="A0AAD7T2S0"/>